<comment type="subcellular location">
    <subcellularLocation>
        <location evidence="1">Membrane</location>
        <topology evidence="1">Multi-pass membrane protein</topology>
    </subcellularLocation>
</comment>
<evidence type="ECO:0000256" key="1">
    <source>
        <dbReference type="ARBA" id="ARBA00004141"/>
    </source>
</evidence>
<evidence type="ECO:0000256" key="5">
    <source>
        <dbReference type="SAM" id="Phobius"/>
    </source>
</evidence>
<dbReference type="PANTHER" id="PTHR43424">
    <property type="entry name" value="LOCUS PUTATIVE PROTEIN 1-RELATED"/>
    <property type="match status" value="1"/>
</dbReference>
<dbReference type="InterPro" id="IPR002797">
    <property type="entry name" value="Polysacc_synth"/>
</dbReference>
<dbReference type="EMBL" id="AZAC01000078">
    <property type="protein sequence ID" value="KIX11020.1"/>
    <property type="molecule type" value="Genomic_DNA"/>
</dbReference>
<reference evidence="6 7" key="1">
    <citation type="submission" date="2013-11" db="EMBL/GenBank/DDBJ databases">
        <title>Metagenomic analysis of a methanogenic consortium involved in long chain n-alkane degradation.</title>
        <authorList>
            <person name="Davidova I.A."/>
            <person name="Callaghan A.V."/>
            <person name="Wawrik B."/>
            <person name="Pruitt S."/>
            <person name="Marks C."/>
            <person name="Duncan K.E."/>
            <person name="Suflita J.M."/>
        </authorList>
    </citation>
    <scope>NUCLEOTIDE SEQUENCE [LARGE SCALE GENOMIC DNA]</scope>
    <source>
        <strain evidence="6 7">SPR</strain>
    </source>
</reference>
<dbReference type="InParanoid" id="A0A0D2JNH3"/>
<evidence type="ECO:0000256" key="3">
    <source>
        <dbReference type="ARBA" id="ARBA00022989"/>
    </source>
</evidence>
<feature type="transmembrane region" description="Helical" evidence="5">
    <location>
        <begin position="217"/>
        <end position="237"/>
    </location>
</feature>
<dbReference type="STRING" id="1429043.X474_27225"/>
<gene>
    <name evidence="6" type="ORF">X474_27225</name>
</gene>
<dbReference type="Pfam" id="PF01943">
    <property type="entry name" value="Polysacc_synt"/>
    <property type="match status" value="1"/>
</dbReference>
<dbReference type="RefSeq" id="WP_044352728.1">
    <property type="nucleotide sequence ID" value="NZ_AZAC01000078.1"/>
</dbReference>
<feature type="transmembrane region" description="Helical" evidence="5">
    <location>
        <begin position="336"/>
        <end position="357"/>
    </location>
</feature>
<feature type="transmembrane region" description="Helical" evidence="5">
    <location>
        <begin position="364"/>
        <end position="383"/>
    </location>
</feature>
<feature type="transmembrane region" description="Helical" evidence="5">
    <location>
        <begin position="96"/>
        <end position="115"/>
    </location>
</feature>
<dbReference type="GO" id="GO:0016020">
    <property type="term" value="C:membrane"/>
    <property type="evidence" value="ECO:0007669"/>
    <property type="project" value="UniProtKB-SubCell"/>
</dbReference>
<dbReference type="Proteomes" id="UP000032233">
    <property type="component" value="Unassembled WGS sequence"/>
</dbReference>
<feature type="transmembrane region" description="Helical" evidence="5">
    <location>
        <begin position="446"/>
        <end position="464"/>
    </location>
</feature>
<evidence type="ECO:0000313" key="6">
    <source>
        <dbReference type="EMBL" id="KIX11020.1"/>
    </source>
</evidence>
<dbReference type="PANTHER" id="PTHR43424:SF1">
    <property type="entry name" value="LOCUS PUTATIVE PROTEIN 1-RELATED"/>
    <property type="match status" value="1"/>
</dbReference>
<organism evidence="6 7">
    <name type="scientific">Dethiosulfatarculus sandiegensis</name>
    <dbReference type="NCBI Taxonomy" id="1429043"/>
    <lineage>
        <taxon>Bacteria</taxon>
        <taxon>Pseudomonadati</taxon>
        <taxon>Thermodesulfobacteriota</taxon>
        <taxon>Desulfarculia</taxon>
        <taxon>Desulfarculales</taxon>
        <taxon>Desulfarculaceae</taxon>
        <taxon>Dethiosulfatarculus</taxon>
    </lineage>
</organism>
<sequence length="491" mass="52415">MDAGEERLSPLARAGRNLLFKSLGETLARVCFAALFIFTARIIGAGEYGRYSFAASLAALAQIGMDLGLNTLFVRDCARNPALIPKYAGNLLVMKLSLLSLMLTVILGFCLFKGYPLEDTALILAVTLAQSFWGLSDLGVAGFNALERMDLDAMIKVTGRFAALLAAGSLLAAGLGVWGLALGLLIANALAACLSLYKLKALKGFTPSWDPAFFKSLFKESLPLALTNIFILVYFRVDIVMMEAMGATFREIGWYAAGVRVIDAAAMVPAMAAAALLPVLSSLAQKSPRAMRKLYSQGQRLMLILGIPSAVGLWTVRQDITSLVYGPSFGPTGPVFIWLAPVLGLLFLNFLQMAMLTSQGRQRLLAWATGACVLVNVGLNLWLIPAYGFMGAAFATCVTEVVLFTQCSYFIGRGKGAVEILSTALRPALAAGIMGVGLWLAGDWHVLLVIPAGIIIYAAALFALRGLTKKEVIELWGLLRNPAKAAGSEAE</sequence>
<accession>A0A0D2JNH3</accession>
<evidence type="ECO:0000256" key="4">
    <source>
        <dbReference type="ARBA" id="ARBA00023136"/>
    </source>
</evidence>
<name>A0A0D2JNH3_9BACT</name>
<keyword evidence="2 5" id="KW-0812">Transmembrane</keyword>
<dbReference type="CDD" id="cd13128">
    <property type="entry name" value="MATE_Wzx_like"/>
    <property type="match status" value="1"/>
</dbReference>
<keyword evidence="3 5" id="KW-1133">Transmembrane helix</keyword>
<dbReference type="InterPro" id="IPR052556">
    <property type="entry name" value="PolySynth_Transporter"/>
</dbReference>
<feature type="transmembrane region" description="Helical" evidence="5">
    <location>
        <begin position="257"/>
        <end position="280"/>
    </location>
</feature>
<evidence type="ECO:0000256" key="2">
    <source>
        <dbReference type="ARBA" id="ARBA00022692"/>
    </source>
</evidence>
<keyword evidence="4 5" id="KW-0472">Membrane</keyword>
<dbReference type="FunCoup" id="A0A0D2JNH3">
    <property type="interactions" value="10"/>
</dbReference>
<feature type="transmembrane region" description="Helical" evidence="5">
    <location>
        <begin position="389"/>
        <end position="411"/>
    </location>
</feature>
<dbReference type="AlphaFoldDB" id="A0A0D2JNH3"/>
<proteinExistence type="predicted"/>
<dbReference type="OrthoDB" id="5240734at2"/>
<protein>
    <submittedName>
        <fullName evidence="6">Uncharacterized protein</fullName>
    </submittedName>
</protein>
<comment type="caution">
    <text evidence="6">The sequence shown here is derived from an EMBL/GenBank/DDBJ whole genome shotgun (WGS) entry which is preliminary data.</text>
</comment>
<feature type="transmembrane region" description="Helical" evidence="5">
    <location>
        <begin position="121"/>
        <end position="146"/>
    </location>
</feature>
<feature type="transmembrane region" description="Helical" evidence="5">
    <location>
        <begin position="26"/>
        <end position="45"/>
    </location>
</feature>
<evidence type="ECO:0000313" key="7">
    <source>
        <dbReference type="Proteomes" id="UP000032233"/>
    </source>
</evidence>
<keyword evidence="7" id="KW-1185">Reference proteome</keyword>
<feature type="transmembrane region" description="Helical" evidence="5">
    <location>
        <begin position="423"/>
        <end position="440"/>
    </location>
</feature>